<dbReference type="Gene3D" id="1.25.10.10">
    <property type="entry name" value="Leucine-rich Repeat Variant"/>
    <property type="match status" value="1"/>
</dbReference>
<dbReference type="SUPFAM" id="SSF48371">
    <property type="entry name" value="ARM repeat"/>
    <property type="match status" value="1"/>
</dbReference>
<dbReference type="PANTHER" id="PTHR14873:SF1">
    <property type="entry name" value="OS06G0694100 PROTEIN"/>
    <property type="match status" value="1"/>
</dbReference>
<dbReference type="Proteomes" id="UP001445335">
    <property type="component" value="Unassembled WGS sequence"/>
</dbReference>
<dbReference type="PANTHER" id="PTHR14873">
    <property type="entry name" value="OS06G0694100 PROTEIN"/>
    <property type="match status" value="1"/>
</dbReference>
<gene>
    <name evidence="1" type="ORF">WJX81_007593</name>
</gene>
<dbReference type="EMBL" id="JALJOU010000033">
    <property type="protein sequence ID" value="KAK9834195.1"/>
    <property type="molecule type" value="Genomic_DNA"/>
</dbReference>
<keyword evidence="2" id="KW-1185">Reference proteome</keyword>
<dbReference type="AlphaFoldDB" id="A0AAW1RJI6"/>
<sequence>MRLHRVLAPASDATSVGPRVTLERGPDVYERARTAQQAAALVRLLGPEALGGVLQAALPALLAGAADASPAVRRQALWALHHLATRAPPEELRWQRALLTDVARRALIGCDAAAWPAAAPAACALAVALDGRDVWGPAMEAVLCEMLLQGEMHVRDPERRVIWLDAAPCLLQAMGLAQRGRARPRTRA</sequence>
<organism evidence="1 2">
    <name type="scientific">Elliptochloris bilobata</name>
    <dbReference type="NCBI Taxonomy" id="381761"/>
    <lineage>
        <taxon>Eukaryota</taxon>
        <taxon>Viridiplantae</taxon>
        <taxon>Chlorophyta</taxon>
        <taxon>core chlorophytes</taxon>
        <taxon>Trebouxiophyceae</taxon>
        <taxon>Trebouxiophyceae incertae sedis</taxon>
        <taxon>Elliptochloris clade</taxon>
        <taxon>Elliptochloris</taxon>
    </lineage>
</organism>
<proteinExistence type="predicted"/>
<comment type="caution">
    <text evidence="1">The sequence shown here is derived from an EMBL/GenBank/DDBJ whole genome shotgun (WGS) entry which is preliminary data.</text>
</comment>
<accession>A0AAW1RJI6</accession>
<protein>
    <submittedName>
        <fullName evidence="1">Uncharacterized protein</fullName>
    </submittedName>
</protein>
<evidence type="ECO:0000313" key="2">
    <source>
        <dbReference type="Proteomes" id="UP001445335"/>
    </source>
</evidence>
<dbReference type="InterPro" id="IPR016024">
    <property type="entry name" value="ARM-type_fold"/>
</dbReference>
<name>A0AAW1RJI6_9CHLO</name>
<dbReference type="InterPro" id="IPR011989">
    <property type="entry name" value="ARM-like"/>
</dbReference>
<reference evidence="1 2" key="1">
    <citation type="journal article" date="2024" name="Nat. Commun.">
        <title>Phylogenomics reveals the evolutionary origins of lichenization in chlorophyte algae.</title>
        <authorList>
            <person name="Puginier C."/>
            <person name="Libourel C."/>
            <person name="Otte J."/>
            <person name="Skaloud P."/>
            <person name="Haon M."/>
            <person name="Grisel S."/>
            <person name="Petersen M."/>
            <person name="Berrin J.G."/>
            <person name="Delaux P.M."/>
            <person name="Dal Grande F."/>
            <person name="Keller J."/>
        </authorList>
    </citation>
    <scope>NUCLEOTIDE SEQUENCE [LARGE SCALE GENOMIC DNA]</scope>
    <source>
        <strain evidence="1 2">SAG 245.80</strain>
    </source>
</reference>
<evidence type="ECO:0000313" key="1">
    <source>
        <dbReference type="EMBL" id="KAK9834195.1"/>
    </source>
</evidence>